<evidence type="ECO:0000313" key="1">
    <source>
        <dbReference type="EMBL" id="MDT2981851.1"/>
    </source>
</evidence>
<proteinExistence type="predicted"/>
<sequence length="503" mass="56602">MESDIKITIDGFELTKHMDLTASPDFGLLPSISNELKMGRVVSNEYDRKVYSMEFVLYHPRWANYKDELARIFLANGETKRLEMSIFPDRYWNIVLDGDSKYTRKMDDKNEVAVSLNFLVPDGMAHATSLNSVTAQVDSNGILAMDIDYKGTEKTPLTLTIHNNAETGFIGAIGMHDDENTFLTQLGYVDEADGEIREKAQIIIGKDGGVFSNWTDATTFYENQEKAIVAKMPVTTAYGGWMGGIPADAKKSGTKKWYGTAKELILPNPIESAYLWGRAWFETGKMGQTGQWTLTYVDENNLFVAGMAISKGDKNGNSATVYFLINEGAGTKIYKSIPLTPSYWLPPNPYGSQARNNNRNMFDLRKEGEKITFFWNGGYHSVNVPFLKGKKVKRVQFYTGQYADRTPQQAVPNMGLRDVLVADLKSQYWENLPNRFSAGSDVIITKENGMNMIYRDGIQTLEDFITGSNFPYLVPGNNHIEFPYSPFTTVPPTITGTYEKRFV</sequence>
<reference evidence="1 2" key="1">
    <citation type="submission" date="2023-03" db="EMBL/GenBank/DDBJ databases">
        <authorList>
            <person name="Shen W."/>
            <person name="Cai J."/>
        </authorList>
    </citation>
    <scope>NUCLEOTIDE SEQUENCE [LARGE SCALE GENOMIC DNA]</scope>
    <source>
        <strain evidence="1 2">B516</strain>
    </source>
</reference>
<dbReference type="Proteomes" id="UP001253851">
    <property type="component" value="Unassembled WGS sequence"/>
</dbReference>
<dbReference type="EMBL" id="JARQDZ010000002">
    <property type="protein sequence ID" value="MDT2981851.1"/>
    <property type="molecule type" value="Genomic_DNA"/>
</dbReference>
<dbReference type="RefSeq" id="WP_311957130.1">
    <property type="nucleotide sequence ID" value="NZ_JARQDZ010000002.1"/>
</dbReference>
<comment type="caution">
    <text evidence="1">The sequence shown here is derived from an EMBL/GenBank/DDBJ whole genome shotgun (WGS) entry which is preliminary data.</text>
</comment>
<evidence type="ECO:0000313" key="2">
    <source>
        <dbReference type="Proteomes" id="UP001253851"/>
    </source>
</evidence>
<accession>A0ABD5FHT7</accession>
<gene>
    <name evidence="1" type="ORF">P7I34_04195</name>
</gene>
<dbReference type="AlphaFoldDB" id="A0ABD5FHT7"/>
<name>A0ABD5FHT7_ENTCA</name>
<organism evidence="1 2">
    <name type="scientific">Enterococcus casseliflavus</name>
    <name type="common">Enterococcus flavescens</name>
    <dbReference type="NCBI Taxonomy" id="37734"/>
    <lineage>
        <taxon>Bacteria</taxon>
        <taxon>Bacillati</taxon>
        <taxon>Bacillota</taxon>
        <taxon>Bacilli</taxon>
        <taxon>Lactobacillales</taxon>
        <taxon>Enterococcaceae</taxon>
        <taxon>Enterococcus</taxon>
    </lineage>
</organism>
<protein>
    <submittedName>
        <fullName evidence="1">Phage tail family protein</fullName>
    </submittedName>
</protein>